<dbReference type="EMBL" id="JAODUP010000734">
    <property type="protein sequence ID" value="KAK2144748.1"/>
    <property type="molecule type" value="Genomic_DNA"/>
</dbReference>
<dbReference type="PANTHER" id="PTHR33331">
    <property type="entry name" value="COILED-COIL DOMAIN-CONTAINING PROTEIN 162"/>
    <property type="match status" value="1"/>
</dbReference>
<dbReference type="InterPro" id="IPR040401">
    <property type="entry name" value="CCDC162"/>
</dbReference>
<keyword evidence="5" id="KW-1185">Reference proteome</keyword>
<proteinExistence type="predicted"/>
<comment type="caution">
    <text evidence="4">The sequence shown here is derived from an EMBL/GenBank/DDBJ whole genome shotgun (WGS) entry which is preliminary data.</text>
</comment>
<evidence type="ECO:0000313" key="5">
    <source>
        <dbReference type="Proteomes" id="UP001208570"/>
    </source>
</evidence>
<name>A0AAD9J2C3_9ANNE</name>
<evidence type="ECO:0000256" key="2">
    <source>
        <dbReference type="SAM" id="MobiDB-lite"/>
    </source>
</evidence>
<evidence type="ECO:0000313" key="4">
    <source>
        <dbReference type="EMBL" id="KAK2144748.1"/>
    </source>
</evidence>
<feature type="domain" description="DUF4549" evidence="3">
    <location>
        <begin position="7"/>
        <end position="148"/>
    </location>
</feature>
<evidence type="ECO:0000259" key="3">
    <source>
        <dbReference type="Pfam" id="PF15082"/>
    </source>
</evidence>
<feature type="coiled-coil region" evidence="1">
    <location>
        <begin position="12"/>
        <end position="39"/>
    </location>
</feature>
<protein>
    <recommendedName>
        <fullName evidence="3">DUF4549 domain-containing protein</fullName>
    </recommendedName>
</protein>
<feature type="region of interest" description="Disordered" evidence="2">
    <location>
        <begin position="2123"/>
        <end position="2147"/>
    </location>
</feature>
<sequence>MMEGCPYEVTSTERVINEEKQLDAELTELKAKIEENELVYGIRRPRNVSSVPLAKDADYFRKEREYVIKRGMEVCEARPVTIQADMMQKELEICLTTDYQPEGLPLLLHQFYLDHIQQLVQCKHMHMLRWARFHDHTSTIEALYPVYQERLKQIMFEYNDCLQRAQRLSAARESFMYKDNNALLILNKDDVLIYLRWLVCHLHSVKRFNQFMRVLQWLPVSHKDDIMPDTAKEKQESDELAASSRIPSKYQDEIFLTRPMSGMSTSRPCSSQSAAKFDMSAFKTPVAPHLNPTILSTNPLPASQMAYTLAASGGGIASDEAHLSLPLHTSDLNSFRSQLAYLAYVYGIEMDVENISTAAEEMELYATVNRKFRQIFNRQEQMKTFKTYDRLEIGQESWGADNSTHAVKQDSNWLPFIKMKPEKDPDLERKLVQLKAQKNMDELLRIESKFLCVSEADKVQEALREHAAAVRDPPLVTTVTLSVGHDSSSRRLRSSPQISAMWKKIYTNPELYTKDEDPLDVAMQELEDREAAEKGQRSARPSTTKKRKDSFDYMNSVQLLGLDEGEQNNNDPASIQGAFISFLQLRHLRIRDLQRTCLSILNYFHSVERTLTINDEGLSLEAGHLSKTSPQNHRKGVIDGSQGGGGGIGSHHYVHYTPKDFKMGEAEFMEFSEIENHDDFYSFEEGRVHVQDQRGYYIMYSAALDDMAALEEDLLLIASHYLEKDKELRNPTHSASRRRQQQVGDFDIPSYSHQEVDRFGVLLDLWTNEAGFLECKKELLDCYLEAYHHVFDRDEKRLLTQELTNIIYRRPRYDFSTSYFIRCYRLECMCLRLHSNLIKGILDKQIDEQREYIEKLSNHNSREFGLPYHLIQKQPISVNMSRSALKNVYLLEFHPSLAVASKLPQALRHAYWEVYHDHHPQNKTDLIMMEKNMLDIAIKEWEKMSPIGATFMSNVQKDVFSDTYTEDPIFIPQCAMELVRKVEEESKRKSQKERQMSILNAFGKVLQIYRRQAKDMSYEDFHLFLRFVQFEYAAHKERLTKPPIYITDLQEDDSMVDRVTPKTLFLAIHELDESHVGRFSFAGHEQVLQILQAGGLDNLEVALAIQVVHKNALISAIQQADVCHSNDRINIRSVREPSPNDSKSEKSTATALTVMSATSGMTSFSNKLSHGRSKPKKSPEAFMSIQLEKNPLRDKMLNEFVAKKAQMETILRNPQEMAKLKRNLLLEYCTQLQNRVGHYSLRSQIIAYYNSVLSLLEDFPLIRDNYFTLGQMNEKKSIEDTMKGLEIDSKSLKKRPRCVLTDDGQHLLNIWFIPHYTESLVMYKKLEDDKCRAALTSHLKIVASIHDILQYLCAHSRLGTSSARRGSQSRVITADWGGTEGIGTELFEIQKQINHLNDSSNPAEVSDFLVTRRDFLFLEFDAVVRHSMRDTFLSMGNLQAYRTVTDCMHHALHALSNTQRPAFNATYFNVPEPLEARDPEATLLYPYRAFINRDGPFPLHFWEWRQIEYYMRMCLAGLKEVDSHTANGEILGLSLLMEDVLTSGETERTLYAASDDDEEANEEEDAGDSRSIISNKVKTLSRPNSSTQLSVASSKKSLSRSLQPMGSFRLLKSFLCVWKRLELFKQHWGCQRLLVECIDTPALYKSFCREYRKEVLYPILQSVARRYGQGEWYEGIVSEDEPLIMPKGASEMEIRTRQLIKLAEYQECYMIKEVRKKLSKELNLVLAERQRDEDALPTDLWKKPVMKETVTINRPHIAEDFINKLMSKRQGSSDSGAVTFTLDHLNACLSKLSNDIMVRERHNYENYSMYYENVLRTHHQLLYQREQEIKQLRDQLKNAKSNNMVEVQCQLAETSHDLILEVIALRAKIEEMREDSLHQESIITEQIKAKYDRLVEDMFTCSFETLQKFDKYKVDVVADIKNMIDDVKKVTITEMDSRTESSFTSSGIFAIKVSVDLAKTFWEATDILLINDQNKSDGATMIDQVEKLRDVDMENHHMKVLLKKTRALHTWKQVTDQKRHVSELTQYVQDAERSKKECKKITDHHQEEIVLLEEQLNSLKAALKVSEMECDRIRRELEKELKIKKEKQHASQQQAQSQKQLMEARRANIDKLLEELEDKDSRLRQVTEEKDKTSKVQHMSQEKAKKNVDKMRKQLSHERNLKLNAFQVVDELRTQVYDMEVNATSRPQTAIGPVRFKYPGMLSQENFSEGRSSKSRVSSAATIKRPSTRGTVQSTGWPPAITWPANRSVTPAGDLYASVNQPPSEYKKIQRPKTTMGPLRSRITQQLLYQLEPPDHHETVIKLKEMEQLTATTY</sequence>
<dbReference type="PANTHER" id="PTHR33331:SF13">
    <property type="entry name" value="COILED-COIL DOMAIN CONTAINING 162"/>
    <property type="match status" value="1"/>
</dbReference>
<keyword evidence="1" id="KW-0175">Coiled coil</keyword>
<dbReference type="Pfam" id="PF15082">
    <property type="entry name" value="DUF4549"/>
    <property type="match status" value="1"/>
</dbReference>
<dbReference type="Proteomes" id="UP001208570">
    <property type="component" value="Unassembled WGS sequence"/>
</dbReference>
<accession>A0AAD9J2C3</accession>
<organism evidence="4 5">
    <name type="scientific">Paralvinella palmiformis</name>
    <dbReference type="NCBI Taxonomy" id="53620"/>
    <lineage>
        <taxon>Eukaryota</taxon>
        <taxon>Metazoa</taxon>
        <taxon>Spiralia</taxon>
        <taxon>Lophotrochozoa</taxon>
        <taxon>Annelida</taxon>
        <taxon>Polychaeta</taxon>
        <taxon>Sedentaria</taxon>
        <taxon>Canalipalpata</taxon>
        <taxon>Terebellida</taxon>
        <taxon>Terebelliformia</taxon>
        <taxon>Alvinellidae</taxon>
        <taxon>Paralvinella</taxon>
    </lineage>
</organism>
<dbReference type="InterPro" id="IPR029376">
    <property type="entry name" value="DUF4549"/>
</dbReference>
<feature type="region of interest" description="Disordered" evidence="2">
    <location>
        <begin position="2205"/>
        <end position="2244"/>
    </location>
</feature>
<reference evidence="4" key="1">
    <citation type="journal article" date="2023" name="Mol. Biol. Evol.">
        <title>Third-Generation Sequencing Reveals the Adaptive Role of the Epigenome in Three Deep-Sea Polychaetes.</title>
        <authorList>
            <person name="Perez M."/>
            <person name="Aroh O."/>
            <person name="Sun Y."/>
            <person name="Lan Y."/>
            <person name="Juniper S.K."/>
            <person name="Young C.R."/>
            <person name="Angers B."/>
            <person name="Qian P.Y."/>
        </authorList>
    </citation>
    <scope>NUCLEOTIDE SEQUENCE</scope>
    <source>
        <strain evidence="4">P08H-3</strain>
    </source>
</reference>
<evidence type="ECO:0000256" key="1">
    <source>
        <dbReference type="SAM" id="Coils"/>
    </source>
</evidence>
<gene>
    <name evidence="4" type="ORF">LSH36_734g02004</name>
</gene>
<feature type="region of interest" description="Disordered" evidence="2">
    <location>
        <begin position="529"/>
        <end position="550"/>
    </location>
</feature>